<dbReference type="InterPro" id="IPR054030">
    <property type="entry name" value="Gp5_Vgr_C"/>
</dbReference>
<organism evidence="4 5">
    <name type="scientific">Azospirillum griseum</name>
    <dbReference type="NCBI Taxonomy" id="2496639"/>
    <lineage>
        <taxon>Bacteria</taxon>
        <taxon>Pseudomonadati</taxon>
        <taxon>Pseudomonadota</taxon>
        <taxon>Alphaproteobacteria</taxon>
        <taxon>Rhodospirillales</taxon>
        <taxon>Azospirillaceae</taxon>
        <taxon>Azospirillum</taxon>
    </lineage>
</organism>
<proteinExistence type="inferred from homology"/>
<keyword evidence="5" id="KW-1185">Reference proteome</keyword>
<dbReference type="AlphaFoldDB" id="A0A3S0HUK6"/>
<comment type="caution">
    <text evidence="4">The sequence shown here is derived from an EMBL/GenBank/DDBJ whole genome shotgun (WGS) entry which is preliminary data.</text>
</comment>
<sequence>MEGFSIVSDKATTQDNASLSVSTPLGKDALILTEFSGTEYVSDLFDFTLVMQSASGAQDLDLSKLVGAHLTVTLVDGAGAKRIIDGLCTRVVQTATSYVADLRPWLWMLGLSSDNRIYQSMTAVDIIKQVFSTLGYSDVKDSTTATYTKRDYCVQYGESCLNFVSRLMEEEGICYFFTHAAGAHTLVLADDSSAFTAVSGVSPVPFLALPPGKDWVDGAHVTACSLEQSVTSGAYQADDYNFTTPSTELKASVTGKSGAPQIYDYPGNYTTKGQGDGFTSIRLAALQAGAKRLTGTSVARGFTAGQKFTLSGHPRSDLNADWVLHSVQHRATYREYDNRFTALPSATTFRPPRRAVAPRIAGTQPAIVVGKSGKEIYTDQYGRVKVQFYWDQQGKNDENSSCWVRVAQGWAGKGWGSFFLPRVGMEVIVSFLDGNPDQPIITGCVYNGTNTTPYTLTDDQTKSTIKSNSSEGGKGFNEIRFEDKADSEEIFVQAQKDMTVLINNSRTTTVDAADDTLTLNKGNRSVTITKGNDTLTISEGNRTSAVSKGNETHSVKGTRGVTVEGAETRTNKDAFSQNVTKDYTLKVDGDITIEASGAVTIKAGKGLTMSSGQAMNISSSAALTAKATSDATLQGMNATVKADTGATLQGGATVTVKGSAQATIDGGGMTTVKGGLIQLN</sequence>
<dbReference type="NCBIfam" id="TIGR03361">
    <property type="entry name" value="VI_Rhs_Vgr"/>
    <property type="match status" value="1"/>
</dbReference>
<dbReference type="Gene3D" id="2.30.110.50">
    <property type="match status" value="1"/>
</dbReference>
<dbReference type="InterPro" id="IPR006533">
    <property type="entry name" value="T6SS_Vgr_RhsGE"/>
</dbReference>
<feature type="domain" description="Gp5/Type VI secretion system Vgr protein OB-fold" evidence="2">
    <location>
        <begin position="378"/>
        <end position="446"/>
    </location>
</feature>
<dbReference type="SUPFAM" id="SSF69279">
    <property type="entry name" value="Phage tail proteins"/>
    <property type="match status" value="2"/>
</dbReference>
<feature type="domain" description="Gp5/Type VI secretion system Vgr C-terminal trimerisation" evidence="3">
    <location>
        <begin position="463"/>
        <end position="587"/>
    </location>
</feature>
<dbReference type="Pfam" id="PF22178">
    <property type="entry name" value="Gp5_trimer_C"/>
    <property type="match status" value="1"/>
</dbReference>
<dbReference type="Gene3D" id="3.55.50.10">
    <property type="entry name" value="Baseplate protein-like domains"/>
    <property type="match status" value="1"/>
</dbReference>
<dbReference type="InterPro" id="IPR037026">
    <property type="entry name" value="Vgr_OB-fold_dom_sf"/>
</dbReference>
<dbReference type="InterPro" id="IPR006531">
    <property type="entry name" value="Gp5/Vgr_OB"/>
</dbReference>
<dbReference type="Gene3D" id="4.10.220.110">
    <property type="match status" value="1"/>
</dbReference>
<name>A0A3S0HUK6_9PROT</name>
<accession>A0A3S0HUK6</accession>
<evidence type="ECO:0000313" key="4">
    <source>
        <dbReference type="EMBL" id="RTR16269.1"/>
    </source>
</evidence>
<evidence type="ECO:0000313" key="5">
    <source>
        <dbReference type="Proteomes" id="UP000277007"/>
    </source>
</evidence>
<gene>
    <name evidence="4" type="primary">tssI</name>
    <name evidence="4" type="ORF">EJ903_21015</name>
</gene>
<evidence type="ECO:0000259" key="2">
    <source>
        <dbReference type="Pfam" id="PF04717"/>
    </source>
</evidence>
<dbReference type="EMBL" id="RXMA01000026">
    <property type="protein sequence ID" value="RTR16269.1"/>
    <property type="molecule type" value="Genomic_DNA"/>
</dbReference>
<dbReference type="SUPFAM" id="SSF69255">
    <property type="entry name" value="gp5 N-terminal domain-like"/>
    <property type="match status" value="1"/>
</dbReference>
<dbReference type="NCBIfam" id="TIGR01646">
    <property type="entry name" value="vgr_GE"/>
    <property type="match status" value="1"/>
</dbReference>
<evidence type="ECO:0000259" key="3">
    <source>
        <dbReference type="Pfam" id="PF22178"/>
    </source>
</evidence>
<comment type="similarity">
    <text evidence="1">Belongs to the VgrG protein family.</text>
</comment>
<dbReference type="Proteomes" id="UP000277007">
    <property type="component" value="Unassembled WGS sequence"/>
</dbReference>
<reference evidence="4 5" key="1">
    <citation type="submission" date="2018-12" db="EMBL/GenBank/DDBJ databases">
        <authorList>
            <person name="Yang Y."/>
        </authorList>
    </citation>
    <scope>NUCLEOTIDE SEQUENCE [LARGE SCALE GENOMIC DNA]</scope>
    <source>
        <strain evidence="4 5">L-25-5w-1</strain>
    </source>
</reference>
<dbReference type="Pfam" id="PF04717">
    <property type="entry name" value="Phage_base_V"/>
    <property type="match status" value="1"/>
</dbReference>
<dbReference type="Pfam" id="PF05954">
    <property type="entry name" value="Phage_GPD"/>
    <property type="match status" value="1"/>
</dbReference>
<evidence type="ECO:0000256" key="1">
    <source>
        <dbReference type="ARBA" id="ARBA00005558"/>
    </source>
</evidence>
<dbReference type="InterPro" id="IPR017847">
    <property type="entry name" value="T6SS_RhsGE_Vgr_subset"/>
</dbReference>
<dbReference type="Gene3D" id="2.40.50.230">
    <property type="entry name" value="Gp5 N-terminal domain"/>
    <property type="match status" value="1"/>
</dbReference>
<dbReference type="SUPFAM" id="SSF69349">
    <property type="entry name" value="Phage fibre proteins"/>
    <property type="match status" value="1"/>
</dbReference>
<protein>
    <submittedName>
        <fullName evidence="4">Type VI secretion system tip protein VgrG</fullName>
    </submittedName>
</protein>